<feature type="transmembrane region" description="Helical" evidence="2">
    <location>
        <begin position="102"/>
        <end position="120"/>
    </location>
</feature>
<dbReference type="Gene3D" id="1.20.1250.20">
    <property type="entry name" value="MFS general substrate transporter like domains"/>
    <property type="match status" value="1"/>
</dbReference>
<dbReference type="SUPFAM" id="SSF103473">
    <property type="entry name" value="MFS general substrate transporter"/>
    <property type="match status" value="1"/>
</dbReference>
<feature type="transmembrane region" description="Helical" evidence="2">
    <location>
        <begin position="20"/>
        <end position="47"/>
    </location>
</feature>
<dbReference type="InterPro" id="IPR011701">
    <property type="entry name" value="MFS"/>
</dbReference>
<evidence type="ECO:0008006" key="5">
    <source>
        <dbReference type="Google" id="ProtNLM"/>
    </source>
</evidence>
<feature type="transmembrane region" description="Helical" evidence="2">
    <location>
        <begin position="315"/>
        <end position="338"/>
    </location>
</feature>
<feature type="transmembrane region" description="Helical" evidence="2">
    <location>
        <begin position="141"/>
        <end position="160"/>
    </location>
</feature>
<dbReference type="VEuPathDB" id="CryptoDB:Vbra_5596"/>
<keyword evidence="2" id="KW-0812">Transmembrane</keyword>
<reference evidence="3 4" key="1">
    <citation type="submission" date="2014-11" db="EMBL/GenBank/DDBJ databases">
        <authorList>
            <person name="Zhu J."/>
            <person name="Qi W."/>
            <person name="Song R."/>
        </authorList>
    </citation>
    <scope>NUCLEOTIDE SEQUENCE [LARGE SCALE GENOMIC DNA]</scope>
</reference>
<name>A0A0G4F379_VITBC</name>
<dbReference type="Proteomes" id="UP000041254">
    <property type="component" value="Unassembled WGS sequence"/>
</dbReference>
<evidence type="ECO:0000256" key="2">
    <source>
        <dbReference type="SAM" id="Phobius"/>
    </source>
</evidence>
<keyword evidence="4" id="KW-1185">Reference proteome</keyword>
<feature type="transmembrane region" description="Helical" evidence="2">
    <location>
        <begin position="199"/>
        <end position="222"/>
    </location>
</feature>
<sequence length="517" mass="54275">MKSGGEEDAAPPHQGRNISLLVLSYALNFSVVAGNLATSSRAAFAVYPNESAATLPNFTCFLVHCLASFPLAHLTRTRGYRLVFGVASVVGVPATAVSCLAMAVNSFLLFCLGAVFFGVAQASAQLHRFASLDPRICRPSFRPYSISLVLGGAVFGAFLGPELAQGGSRFSSTIGGEEVYDALPRGVEEEPEIGSVSNYAFATAYAALAIPYLLAFACTLLLKVKPLASQKQQLPSPLKRDDTDEKNEAGCVVEIEPEEVTGKEEDAEGPVVGLSNKSTATCLDDSDASTPTPASPPEGPRSLWRILKESPSVRLSVVTAAVAYSMMILVMTPTPIAMELLGFSAREVTVVIQTHIACMFIPSFATGYLIDRVLGTIGTVLAGELVFLLSLVVLIFLKGTLVGQIAGLGGVGLAWNWMFVSATTLLASSYRKEPHDETAKVQGFNEICVFGLAAIGSGGGGLLLGGIGWAGALLLCCGVLLMTTLYTLKHALPDMGKWLRRHSGEGLGGAEVACQSA</sequence>
<organism evidence="3 4">
    <name type="scientific">Vitrella brassicaformis (strain CCMP3155)</name>
    <dbReference type="NCBI Taxonomy" id="1169540"/>
    <lineage>
        <taxon>Eukaryota</taxon>
        <taxon>Sar</taxon>
        <taxon>Alveolata</taxon>
        <taxon>Colpodellida</taxon>
        <taxon>Vitrellaceae</taxon>
        <taxon>Vitrella</taxon>
    </lineage>
</organism>
<feature type="transmembrane region" description="Helical" evidence="2">
    <location>
        <begin position="350"/>
        <end position="370"/>
    </location>
</feature>
<dbReference type="InterPro" id="IPR036259">
    <property type="entry name" value="MFS_trans_sf"/>
</dbReference>
<feature type="region of interest" description="Disordered" evidence="1">
    <location>
        <begin position="282"/>
        <end position="301"/>
    </location>
</feature>
<feature type="transmembrane region" description="Helical" evidence="2">
    <location>
        <begin position="447"/>
        <end position="464"/>
    </location>
</feature>
<dbReference type="AlphaFoldDB" id="A0A0G4F379"/>
<protein>
    <recommendedName>
        <fullName evidence="5">Major facilitator superfamily (MFS) profile domain-containing protein</fullName>
    </recommendedName>
</protein>
<dbReference type="OrthoDB" id="439243at2759"/>
<feature type="transmembrane region" description="Helical" evidence="2">
    <location>
        <begin position="470"/>
        <end position="488"/>
    </location>
</feature>
<feature type="transmembrane region" description="Helical" evidence="2">
    <location>
        <begin position="403"/>
        <end position="426"/>
    </location>
</feature>
<dbReference type="EMBL" id="CDMY01000366">
    <property type="protein sequence ID" value="CEM06369.1"/>
    <property type="molecule type" value="Genomic_DNA"/>
</dbReference>
<keyword evidence="2" id="KW-0472">Membrane</keyword>
<dbReference type="InParanoid" id="A0A0G4F379"/>
<accession>A0A0G4F379</accession>
<gene>
    <name evidence="3" type="ORF">Vbra_5596</name>
</gene>
<dbReference type="GO" id="GO:0022857">
    <property type="term" value="F:transmembrane transporter activity"/>
    <property type="evidence" value="ECO:0007669"/>
    <property type="project" value="InterPro"/>
</dbReference>
<evidence type="ECO:0000313" key="4">
    <source>
        <dbReference type="Proteomes" id="UP000041254"/>
    </source>
</evidence>
<dbReference type="Pfam" id="PF07690">
    <property type="entry name" value="MFS_1"/>
    <property type="match status" value="1"/>
</dbReference>
<dbReference type="OMA" id="QWHIVAM"/>
<feature type="transmembrane region" description="Helical" evidence="2">
    <location>
        <begin position="377"/>
        <end position="397"/>
    </location>
</feature>
<feature type="transmembrane region" description="Helical" evidence="2">
    <location>
        <begin position="53"/>
        <end position="72"/>
    </location>
</feature>
<feature type="transmembrane region" description="Helical" evidence="2">
    <location>
        <begin position="79"/>
        <end position="96"/>
    </location>
</feature>
<dbReference type="PANTHER" id="PTHR23534:SF1">
    <property type="entry name" value="MAJOR FACILITATOR SUPERFAMILY PROTEIN"/>
    <property type="match status" value="1"/>
</dbReference>
<dbReference type="PANTHER" id="PTHR23534">
    <property type="entry name" value="MFS PERMEASE"/>
    <property type="match status" value="1"/>
</dbReference>
<proteinExistence type="predicted"/>
<keyword evidence="2" id="KW-1133">Transmembrane helix</keyword>
<evidence type="ECO:0000313" key="3">
    <source>
        <dbReference type="EMBL" id="CEM06369.1"/>
    </source>
</evidence>
<evidence type="ECO:0000256" key="1">
    <source>
        <dbReference type="SAM" id="MobiDB-lite"/>
    </source>
</evidence>